<accession>A0A3B4CXH7</accession>
<evidence type="ECO:0000259" key="10">
    <source>
        <dbReference type="PROSITE" id="PS51412"/>
    </source>
</evidence>
<protein>
    <recommendedName>
        <fullName evidence="13">Perforin 1.3</fullName>
    </recommendedName>
</protein>
<comment type="similarity">
    <text evidence="3">Belongs to the complement C6/C7/C8/C9 family.</text>
</comment>
<dbReference type="GO" id="GO:0001913">
    <property type="term" value="P:T cell mediated cytotoxicity"/>
    <property type="evidence" value="ECO:0007669"/>
    <property type="project" value="TreeGrafter"/>
</dbReference>
<evidence type="ECO:0000256" key="2">
    <source>
        <dbReference type="ARBA" id="ARBA00004613"/>
    </source>
</evidence>
<dbReference type="InterPro" id="IPR052784">
    <property type="entry name" value="Perforin-1_pore-forming"/>
</dbReference>
<dbReference type="Proteomes" id="UP001501920">
    <property type="component" value="Chromosome 27"/>
</dbReference>
<dbReference type="InterPro" id="IPR020863">
    <property type="entry name" value="MACPF_CS"/>
</dbReference>
<keyword evidence="8" id="KW-0732">Signal</keyword>
<feature type="domain" description="MACPF" evidence="10">
    <location>
        <begin position="20"/>
        <end position="361"/>
    </location>
</feature>
<dbReference type="Pfam" id="PF01823">
    <property type="entry name" value="MACPF"/>
    <property type="match status" value="1"/>
</dbReference>
<evidence type="ECO:0000313" key="12">
    <source>
        <dbReference type="Proteomes" id="UP001501920"/>
    </source>
</evidence>
<keyword evidence="12" id="KW-1185">Reference proteome</keyword>
<dbReference type="InterPro" id="IPR000008">
    <property type="entry name" value="C2_dom"/>
</dbReference>
<evidence type="ECO:0000256" key="8">
    <source>
        <dbReference type="SAM" id="SignalP"/>
    </source>
</evidence>
<dbReference type="SMART" id="SM00239">
    <property type="entry name" value="C2"/>
    <property type="match status" value="1"/>
</dbReference>
<dbReference type="Gene3D" id="2.60.40.150">
    <property type="entry name" value="C2 domain"/>
    <property type="match status" value="1"/>
</dbReference>
<keyword evidence="6" id="KW-0472">Membrane</keyword>
<evidence type="ECO:0000256" key="7">
    <source>
        <dbReference type="ARBA" id="ARBA00023157"/>
    </source>
</evidence>
<reference evidence="11" key="3">
    <citation type="submission" date="2025-09" db="UniProtKB">
        <authorList>
            <consortium name="Ensembl"/>
        </authorList>
    </citation>
    <scope>IDENTIFICATION</scope>
</reference>
<dbReference type="OrthoDB" id="1366754at2759"/>
<evidence type="ECO:0000313" key="11">
    <source>
        <dbReference type="Ensembl" id="ENSPNAP00000016065.1"/>
    </source>
</evidence>
<dbReference type="GO" id="GO:0051607">
    <property type="term" value="P:defense response to virus"/>
    <property type="evidence" value="ECO:0007669"/>
    <property type="project" value="TreeGrafter"/>
</dbReference>
<evidence type="ECO:0000256" key="5">
    <source>
        <dbReference type="ARBA" id="ARBA00022852"/>
    </source>
</evidence>
<dbReference type="PROSITE" id="PS51412">
    <property type="entry name" value="MACPF_2"/>
    <property type="match status" value="1"/>
</dbReference>
<dbReference type="PROSITE" id="PS00279">
    <property type="entry name" value="MACPF_1"/>
    <property type="match status" value="1"/>
</dbReference>
<dbReference type="GO" id="GO:0022829">
    <property type="term" value="F:wide pore channel activity"/>
    <property type="evidence" value="ECO:0007669"/>
    <property type="project" value="TreeGrafter"/>
</dbReference>
<dbReference type="STRING" id="42514.ENSPNAP00000016065"/>
<dbReference type="Pfam" id="PF00168">
    <property type="entry name" value="C2"/>
    <property type="match status" value="1"/>
</dbReference>
<dbReference type="GO" id="GO:0001771">
    <property type="term" value="P:immunological synapse formation"/>
    <property type="evidence" value="ECO:0007669"/>
    <property type="project" value="TreeGrafter"/>
</dbReference>
<proteinExistence type="inferred from homology"/>
<dbReference type="PROSITE" id="PS50004">
    <property type="entry name" value="C2"/>
    <property type="match status" value="1"/>
</dbReference>
<feature type="signal peptide" evidence="8">
    <location>
        <begin position="1"/>
        <end position="16"/>
    </location>
</feature>
<dbReference type="SUPFAM" id="SSF49562">
    <property type="entry name" value="C2 domain (Calcium/lipid-binding domain, CaLB)"/>
    <property type="match status" value="1"/>
</dbReference>
<dbReference type="AlphaFoldDB" id="A0A3B4CXH7"/>
<reference evidence="11" key="2">
    <citation type="submission" date="2025-08" db="UniProtKB">
        <authorList>
            <consortium name="Ensembl"/>
        </authorList>
    </citation>
    <scope>IDENTIFICATION</scope>
</reference>
<dbReference type="SMART" id="SM00457">
    <property type="entry name" value="MACPF"/>
    <property type="match status" value="1"/>
</dbReference>
<sequence>MFSLLLILLAVPLADGCRIAPSTECEKPQFVPGHNLVGEGFDIVRMKTSGAFVVNVRDYMKGGDHGNCTICFNRLLNLEQKLPVSVLDWRVKVDCHRSISAKVYESSSSVLKETSSSTSSSWKVGLGIPFVASMAVGGTHSRSSRFVQRHSSKDKFSYTSHEFSCKYYSFRLHSRPPLTKEFLGSIKTLPAQYNRQSKARYESFISTYGTHFLRQVDLGGHVHSTTAVRTCQVSMTGLSVQDVSNCLSVEALAIIKGVNVDGQTSYCKNKGKKLQNRNSFSGSFPDRVTEVLGGDGGHSDILFTPDNQNGYTAWFNTLKTAPGVVSYRLSSLHMLVRKDTVRRTSLQKAIRAYIMKSAISLSCSSKCKNGRRINCACKCSGHQRIDSNCCPSQPGIATLTVTVERAAGLWGDYFSRTDGYVKIFYGSQADTTWVIWNNNFPVWNHVKRFETVDLTKRRLVWFEVWDRDNRWDDDLLGRAALVPNQGYNMKKSFRLKHGTLYVSVTAVCGPHLSGPVCEKYVPSPTSEDRLTYLNALEGHRPTLIQGPYEPVRNSSFL</sequence>
<evidence type="ECO:0000259" key="9">
    <source>
        <dbReference type="PROSITE" id="PS50004"/>
    </source>
</evidence>
<dbReference type="InterPro" id="IPR020864">
    <property type="entry name" value="MACPF"/>
</dbReference>
<feature type="chain" id="PRO_5017458124" description="Perforin 1.3" evidence="8">
    <location>
        <begin position="17"/>
        <end position="557"/>
    </location>
</feature>
<keyword evidence="7" id="KW-1015">Disulfide bond</keyword>
<dbReference type="Ensembl" id="ENSPNAT00000024443.2">
    <property type="protein sequence ID" value="ENSPNAP00000016065.1"/>
    <property type="gene ID" value="ENSPNAG00000036867.1"/>
</dbReference>
<name>A0A3B4CXH7_PYGNA</name>
<dbReference type="PANTHER" id="PTHR46096">
    <property type="entry name" value="PERFORIN-1"/>
    <property type="match status" value="1"/>
</dbReference>
<dbReference type="GeneID" id="108412772"/>
<dbReference type="GO" id="GO:0005576">
    <property type="term" value="C:extracellular region"/>
    <property type="evidence" value="ECO:0007669"/>
    <property type="project" value="UniProtKB-SubCell"/>
</dbReference>
<evidence type="ECO:0000256" key="4">
    <source>
        <dbReference type="ARBA" id="ARBA00022525"/>
    </source>
</evidence>
<comment type="subcellular location">
    <subcellularLocation>
        <location evidence="1">Membrane</location>
    </subcellularLocation>
    <subcellularLocation>
        <location evidence="2">Secreted</location>
    </subcellularLocation>
</comment>
<keyword evidence="5" id="KW-0204">Cytolysis</keyword>
<dbReference type="OMA" id="CHRSISA"/>
<evidence type="ECO:0000256" key="1">
    <source>
        <dbReference type="ARBA" id="ARBA00004370"/>
    </source>
</evidence>
<evidence type="ECO:0000256" key="3">
    <source>
        <dbReference type="ARBA" id="ARBA00009214"/>
    </source>
</evidence>
<reference evidence="11 12" key="1">
    <citation type="submission" date="2020-10" db="EMBL/GenBank/DDBJ databases">
        <title>Pygocentrus nattereri (red-bellied piranha) genome, fPygNat1, primary haplotype.</title>
        <authorList>
            <person name="Myers G."/>
            <person name="Meyer A."/>
            <person name="Karagic N."/>
            <person name="Pippel M."/>
            <person name="Winkler S."/>
            <person name="Tracey A."/>
            <person name="Wood J."/>
            <person name="Formenti G."/>
            <person name="Howe K."/>
            <person name="Fedrigo O."/>
            <person name="Jarvis E.D."/>
        </authorList>
    </citation>
    <scope>NUCLEOTIDE SEQUENCE [LARGE SCALE GENOMIC DNA]</scope>
</reference>
<keyword evidence="4" id="KW-0964">Secreted</keyword>
<dbReference type="GeneTree" id="ENSGT00940000164067"/>
<dbReference type="InterPro" id="IPR035892">
    <property type="entry name" value="C2_domain_sf"/>
</dbReference>
<dbReference type="GO" id="GO:0016020">
    <property type="term" value="C:membrane"/>
    <property type="evidence" value="ECO:0007669"/>
    <property type="project" value="UniProtKB-SubCell"/>
</dbReference>
<evidence type="ECO:0000256" key="6">
    <source>
        <dbReference type="ARBA" id="ARBA00023136"/>
    </source>
</evidence>
<evidence type="ECO:0008006" key="13">
    <source>
        <dbReference type="Google" id="ProtNLM"/>
    </source>
</evidence>
<dbReference type="PANTHER" id="PTHR46096:SF5">
    <property type="entry name" value="PERFORIN 1.2 PRECURSOR-RELATED"/>
    <property type="match status" value="1"/>
</dbReference>
<organism evidence="11 12">
    <name type="scientific">Pygocentrus nattereri</name>
    <name type="common">Red-bellied piranha</name>
    <dbReference type="NCBI Taxonomy" id="42514"/>
    <lineage>
        <taxon>Eukaryota</taxon>
        <taxon>Metazoa</taxon>
        <taxon>Chordata</taxon>
        <taxon>Craniata</taxon>
        <taxon>Vertebrata</taxon>
        <taxon>Euteleostomi</taxon>
        <taxon>Actinopterygii</taxon>
        <taxon>Neopterygii</taxon>
        <taxon>Teleostei</taxon>
        <taxon>Ostariophysi</taxon>
        <taxon>Characiformes</taxon>
        <taxon>Characoidei</taxon>
        <taxon>Pygocentrus</taxon>
    </lineage>
</organism>
<dbReference type="RefSeq" id="XP_017540458.1">
    <property type="nucleotide sequence ID" value="XM_017684969.2"/>
</dbReference>
<feature type="domain" description="C2" evidence="9">
    <location>
        <begin position="379"/>
        <end position="497"/>
    </location>
</feature>
<dbReference type="GO" id="GO:0031640">
    <property type="term" value="P:killing of cells of another organism"/>
    <property type="evidence" value="ECO:0007669"/>
    <property type="project" value="UniProtKB-KW"/>
</dbReference>